<feature type="transmembrane region" description="Helical" evidence="6">
    <location>
        <begin position="203"/>
        <end position="225"/>
    </location>
</feature>
<feature type="transmembrane region" description="Helical" evidence="6">
    <location>
        <begin position="237"/>
        <end position="254"/>
    </location>
</feature>
<name>A6VRK5_MARMS</name>
<sequence>MIYLIRFLSSSAWSCFYPFMAVWLHGVVGLTSSSASVVVGFAIVANRVGALVFYGVLDKVSHRYEIIFSLFLMALFASLMLASAHLKITNIAIWIVIVSLFGISNSVSTISQISYIVHNFKEGMHEKALAYENVAANAGSGIAPFVASILLTFSGSLFAALPVGLGVVAACCAYYLHNSRLVHKRDTKTANINSTFTQLRDRALIIFMVINFLTMIGYAQFYYVFPTYATEQFSSETVGQLFLLASAIIIIAQVPITSFFQRVTKLWRVIISNLLIASGVLLLSNSSGGQFSLYIVVPLIVIGEMICGPLYQAQAVKIWSGSSSTIMSIQTCIWGAAEALAAVAGLLLVAHGGGVASFIIGGGACILVTFTAWMSISSKKAIIGINLTEK</sequence>
<dbReference type="KEGG" id="mmw:Mmwyl1_0142"/>
<dbReference type="OrthoDB" id="7022327at2"/>
<feature type="transmembrane region" description="Helical" evidence="6">
    <location>
        <begin position="12"/>
        <end position="31"/>
    </location>
</feature>
<evidence type="ECO:0000256" key="4">
    <source>
        <dbReference type="ARBA" id="ARBA00022989"/>
    </source>
</evidence>
<dbReference type="Gene3D" id="1.20.1250.20">
    <property type="entry name" value="MFS general substrate transporter like domains"/>
    <property type="match status" value="2"/>
</dbReference>
<evidence type="ECO:0000256" key="3">
    <source>
        <dbReference type="ARBA" id="ARBA00022692"/>
    </source>
</evidence>
<evidence type="ECO:0000256" key="6">
    <source>
        <dbReference type="SAM" id="Phobius"/>
    </source>
</evidence>
<dbReference type="Pfam" id="PF07690">
    <property type="entry name" value="MFS_1"/>
    <property type="match status" value="1"/>
</dbReference>
<reference evidence="7" key="1">
    <citation type="submission" date="2007-06" db="EMBL/GenBank/DDBJ databases">
        <title>Complete sequence of Marinomonas sp. MWYL1.</title>
        <authorList>
            <consortium name="US DOE Joint Genome Institute"/>
            <person name="Copeland A."/>
            <person name="Lucas S."/>
            <person name="Lapidus A."/>
            <person name="Barry K."/>
            <person name="Glavina del Rio T."/>
            <person name="Dalin E."/>
            <person name="Tice H."/>
            <person name="Pitluck S."/>
            <person name="Kiss H."/>
            <person name="Brettin T."/>
            <person name="Bruce D."/>
            <person name="Detter J.C."/>
            <person name="Han C."/>
            <person name="Schmutz J."/>
            <person name="Larimer F."/>
            <person name="Land M."/>
            <person name="Hauser L."/>
            <person name="Kyrpides N."/>
            <person name="Kim E."/>
            <person name="Johnston A.W.B."/>
            <person name="Todd J.D."/>
            <person name="Rogers R."/>
            <person name="Wexler M."/>
            <person name="Bond P.L."/>
            <person name="Li Y."/>
            <person name="Richardson P."/>
        </authorList>
    </citation>
    <scope>NUCLEOTIDE SEQUENCE [LARGE SCALE GENOMIC DNA]</scope>
    <source>
        <strain evidence="7">MWYL1</strain>
    </source>
</reference>
<dbReference type="GO" id="GO:0022857">
    <property type="term" value="F:transmembrane transporter activity"/>
    <property type="evidence" value="ECO:0007669"/>
    <property type="project" value="InterPro"/>
</dbReference>
<feature type="transmembrane region" description="Helical" evidence="6">
    <location>
        <begin position="332"/>
        <end position="350"/>
    </location>
</feature>
<evidence type="ECO:0000256" key="1">
    <source>
        <dbReference type="ARBA" id="ARBA00004651"/>
    </source>
</evidence>
<dbReference type="InterPro" id="IPR036259">
    <property type="entry name" value="MFS_trans_sf"/>
</dbReference>
<dbReference type="AlphaFoldDB" id="A6VRK5"/>
<evidence type="ECO:0000313" key="7">
    <source>
        <dbReference type="EMBL" id="ABR69084.1"/>
    </source>
</evidence>
<feature type="transmembrane region" description="Helical" evidence="6">
    <location>
        <begin position="266"/>
        <end position="285"/>
    </location>
</feature>
<feature type="transmembrane region" description="Helical" evidence="6">
    <location>
        <begin position="64"/>
        <end position="85"/>
    </location>
</feature>
<feature type="transmembrane region" description="Helical" evidence="6">
    <location>
        <begin position="157"/>
        <end position="176"/>
    </location>
</feature>
<keyword evidence="4 6" id="KW-1133">Transmembrane helix</keyword>
<feature type="transmembrane region" description="Helical" evidence="6">
    <location>
        <begin position="37"/>
        <end position="57"/>
    </location>
</feature>
<dbReference type="STRING" id="400668.Mmwyl1_0142"/>
<evidence type="ECO:0000256" key="2">
    <source>
        <dbReference type="ARBA" id="ARBA00022475"/>
    </source>
</evidence>
<gene>
    <name evidence="7" type="ordered locus">Mmwyl1_0142</name>
</gene>
<keyword evidence="2" id="KW-1003">Cell membrane</keyword>
<organism evidence="7">
    <name type="scientific">Marinomonas sp. (strain MWYL1)</name>
    <dbReference type="NCBI Taxonomy" id="400668"/>
    <lineage>
        <taxon>Bacteria</taxon>
        <taxon>Pseudomonadati</taxon>
        <taxon>Pseudomonadota</taxon>
        <taxon>Gammaproteobacteria</taxon>
        <taxon>Oceanospirillales</taxon>
        <taxon>Oceanospirillaceae</taxon>
        <taxon>Marinomonas</taxon>
    </lineage>
</organism>
<dbReference type="SUPFAM" id="SSF103473">
    <property type="entry name" value="MFS general substrate transporter"/>
    <property type="match status" value="1"/>
</dbReference>
<dbReference type="eggNOG" id="COG2223">
    <property type="taxonomic scope" value="Bacteria"/>
</dbReference>
<dbReference type="InterPro" id="IPR050189">
    <property type="entry name" value="MFS_Efflux_Transporters"/>
</dbReference>
<feature type="transmembrane region" description="Helical" evidence="6">
    <location>
        <begin position="91"/>
        <end position="117"/>
    </location>
</feature>
<feature type="transmembrane region" description="Helical" evidence="6">
    <location>
        <begin position="356"/>
        <end position="376"/>
    </location>
</feature>
<accession>A6VRK5</accession>
<dbReference type="HOGENOM" id="CLU_701825_0_0_6"/>
<evidence type="ECO:0000256" key="5">
    <source>
        <dbReference type="ARBA" id="ARBA00023136"/>
    </source>
</evidence>
<comment type="subcellular location">
    <subcellularLocation>
        <location evidence="1">Cell membrane</location>
        <topology evidence="1">Multi-pass membrane protein</topology>
    </subcellularLocation>
</comment>
<keyword evidence="5 6" id="KW-0472">Membrane</keyword>
<dbReference type="PANTHER" id="PTHR43124:SF3">
    <property type="entry name" value="CHLORAMPHENICOL EFFLUX PUMP RV0191"/>
    <property type="match status" value="1"/>
</dbReference>
<dbReference type="EMBL" id="CP000749">
    <property type="protein sequence ID" value="ABR69084.1"/>
    <property type="molecule type" value="Genomic_DNA"/>
</dbReference>
<keyword evidence="3 6" id="KW-0812">Transmembrane</keyword>
<dbReference type="PANTHER" id="PTHR43124">
    <property type="entry name" value="PURINE EFFLUX PUMP PBUE"/>
    <property type="match status" value="1"/>
</dbReference>
<protein>
    <submittedName>
        <fullName evidence="7">Major facilitator superfamily MFS_1</fullName>
    </submittedName>
</protein>
<dbReference type="InterPro" id="IPR011701">
    <property type="entry name" value="MFS"/>
</dbReference>
<feature type="transmembrane region" description="Helical" evidence="6">
    <location>
        <begin position="291"/>
        <end position="311"/>
    </location>
</feature>
<feature type="transmembrane region" description="Helical" evidence="6">
    <location>
        <begin position="129"/>
        <end position="151"/>
    </location>
</feature>
<dbReference type="GO" id="GO:0005886">
    <property type="term" value="C:plasma membrane"/>
    <property type="evidence" value="ECO:0007669"/>
    <property type="project" value="UniProtKB-SubCell"/>
</dbReference>
<proteinExistence type="predicted"/>